<feature type="region of interest" description="Disordered" evidence="1">
    <location>
        <begin position="169"/>
        <end position="197"/>
    </location>
</feature>
<feature type="compositionally biased region" description="Low complexity" evidence="1">
    <location>
        <begin position="179"/>
        <end position="196"/>
    </location>
</feature>
<reference evidence="2" key="1">
    <citation type="submission" date="2024-02" db="EMBL/GenBank/DDBJ databases">
        <authorList>
            <consortium name="ELIXIR-Norway"/>
            <consortium name="Elixir Norway"/>
        </authorList>
    </citation>
    <scope>NUCLEOTIDE SEQUENCE</scope>
</reference>
<protein>
    <submittedName>
        <fullName evidence="2">Uncharacterized protein</fullName>
    </submittedName>
</protein>
<evidence type="ECO:0000256" key="1">
    <source>
        <dbReference type="SAM" id="MobiDB-lite"/>
    </source>
</evidence>
<proteinExistence type="predicted"/>
<accession>A0ABP0VYN4</accession>
<organism evidence="2 3">
    <name type="scientific">Sphagnum jensenii</name>
    <dbReference type="NCBI Taxonomy" id="128206"/>
    <lineage>
        <taxon>Eukaryota</taxon>
        <taxon>Viridiplantae</taxon>
        <taxon>Streptophyta</taxon>
        <taxon>Embryophyta</taxon>
        <taxon>Bryophyta</taxon>
        <taxon>Sphagnophytina</taxon>
        <taxon>Sphagnopsida</taxon>
        <taxon>Sphagnales</taxon>
        <taxon>Sphagnaceae</taxon>
        <taxon>Sphagnum</taxon>
    </lineage>
</organism>
<sequence>MAEPHIEPDVVLQAITVPDHHDGDNLPIKHKVKVPRRDQRQRALIESWHLSTMAAAYNHHFAIYSRDRKQVTQLIPKAVWKSVYTAYLEAYPDSQFAEDTLKDRLRETLKELKTTGTSNEEGSDKKVLQNDEALAQLKAATDGHATTRNALKRRQSFIDGTTHALISYPTSSSIGADGPKSAPSSTSGPSSTSTPTDKAMTMAELLQQQSRSIVALAHQFQSSSEKRDALVAAKLEISNEKKNKVKISNLKAARDLGVITDEEFKAQVKSLLKL</sequence>
<dbReference type="EMBL" id="OZ020106">
    <property type="protein sequence ID" value="CAK9258180.1"/>
    <property type="molecule type" value="Genomic_DNA"/>
</dbReference>
<evidence type="ECO:0000313" key="3">
    <source>
        <dbReference type="Proteomes" id="UP001497444"/>
    </source>
</evidence>
<keyword evidence="3" id="KW-1185">Reference proteome</keyword>
<evidence type="ECO:0000313" key="2">
    <source>
        <dbReference type="EMBL" id="CAK9258180.1"/>
    </source>
</evidence>
<dbReference type="Proteomes" id="UP001497444">
    <property type="component" value="Chromosome 11"/>
</dbReference>
<name>A0ABP0VYN4_9BRYO</name>
<gene>
    <name evidence="2" type="ORF">CSSPJE1EN1_LOCUS3658</name>
</gene>